<dbReference type="OrthoDB" id="5355744at2"/>
<dbReference type="eggNOG" id="ENOG502Z879">
    <property type="taxonomic scope" value="Bacteria"/>
</dbReference>
<evidence type="ECO:0000259" key="1">
    <source>
        <dbReference type="Pfam" id="PF14243"/>
    </source>
</evidence>
<evidence type="ECO:0000313" key="3">
    <source>
        <dbReference type="Proteomes" id="UP000011131"/>
    </source>
</evidence>
<protein>
    <recommendedName>
        <fullName evidence="1">ATP-grasp domain-containing protein</fullName>
    </recommendedName>
</protein>
<sequence>MPSRARAVLFGRNPSQYDTFDVEAEAAESLGFDTYQVDLAALLNGNTEHALEAVPKRGGLRLLYRGWMLTEEEYATLDEALSERGHRLMTSPDQYAAALYLPLWYPNLSRYTARSVWTEGTDADEAWRAAQALGPSPWILKDHVKSAKERWEEACFVPAQATREDFARICANLVEERGERFERGLVVRKYLPLKVYGRTPTGPAHLEFRLFFGHGRLLAAEQHHEFDVDTPDFSAFEPLGRRIDSPFFSLDVAMLEDGGWAVIEVNDGGVSGLPPGLDPRVLFEPLLGGSSGLSRSRT</sequence>
<dbReference type="HOGENOM" id="CLU_040789_0_0_7"/>
<dbReference type="AlphaFoldDB" id="L7UH55"/>
<keyword evidence="3" id="KW-1185">Reference proteome</keyword>
<dbReference type="Pfam" id="PF14243">
    <property type="entry name" value="R2K_3"/>
    <property type="match status" value="1"/>
</dbReference>
<dbReference type="STRING" id="1278073.MYSTI_05600"/>
<dbReference type="Proteomes" id="UP000011131">
    <property type="component" value="Chromosome"/>
</dbReference>
<name>L7UH55_MYXSD</name>
<proteinExistence type="predicted"/>
<evidence type="ECO:0000313" key="2">
    <source>
        <dbReference type="EMBL" id="AGC46877.1"/>
    </source>
</evidence>
<dbReference type="InterPro" id="IPR025643">
    <property type="entry name" value="R2K_3"/>
</dbReference>
<accession>L7UH55</accession>
<gene>
    <name evidence="2" type="ordered locus">MYSTI_05600</name>
</gene>
<dbReference type="KEGG" id="msd:MYSTI_05600"/>
<feature type="domain" description="ATP-grasp" evidence="1">
    <location>
        <begin position="133"/>
        <end position="283"/>
    </location>
</feature>
<dbReference type="EMBL" id="CP004025">
    <property type="protein sequence ID" value="AGC46877.1"/>
    <property type="molecule type" value="Genomic_DNA"/>
</dbReference>
<organism evidence="2 3">
    <name type="scientific">Myxococcus stipitatus (strain DSM 14675 / JCM 12634 / Mx s8)</name>
    <dbReference type="NCBI Taxonomy" id="1278073"/>
    <lineage>
        <taxon>Bacteria</taxon>
        <taxon>Pseudomonadati</taxon>
        <taxon>Myxococcota</taxon>
        <taxon>Myxococcia</taxon>
        <taxon>Myxococcales</taxon>
        <taxon>Cystobacterineae</taxon>
        <taxon>Myxococcaceae</taxon>
        <taxon>Myxococcus</taxon>
    </lineage>
</organism>
<dbReference type="PATRIC" id="fig|1278073.3.peg.5681"/>
<reference evidence="2 3" key="1">
    <citation type="journal article" date="2013" name="Genome Announc.">
        <title>Complete genome sequence of Myxococcus stipitatus strain DSM 14675, a fruiting myxobacterium.</title>
        <authorList>
            <person name="Huntley S."/>
            <person name="Kneip S."/>
            <person name="Treuner-Lange A."/>
            <person name="Sogaard-Andersen L."/>
        </authorList>
    </citation>
    <scope>NUCLEOTIDE SEQUENCE [LARGE SCALE GENOMIC DNA]</scope>
    <source>
        <strain evidence="3">DSM 14675 / JCM 12634 / Mx s8</strain>
    </source>
</reference>
<dbReference type="RefSeq" id="WP_015351133.1">
    <property type="nucleotide sequence ID" value="NC_020126.1"/>
</dbReference>